<evidence type="ECO:0000256" key="1">
    <source>
        <dbReference type="ARBA" id="ARBA00004141"/>
    </source>
</evidence>
<evidence type="ECO:0000256" key="6">
    <source>
        <dbReference type="SAM" id="Phobius"/>
    </source>
</evidence>
<keyword evidence="4 6" id="KW-1133">Transmembrane helix</keyword>
<feature type="transmembrane region" description="Helical" evidence="6">
    <location>
        <begin position="81"/>
        <end position="100"/>
    </location>
</feature>
<feature type="domain" description="Major facilitator superfamily associated" evidence="7">
    <location>
        <begin position="19"/>
        <end position="511"/>
    </location>
</feature>
<feature type="transmembrane region" description="Helical" evidence="6">
    <location>
        <begin position="480"/>
        <end position="501"/>
    </location>
</feature>
<dbReference type="KEGG" id="dvv:114331102"/>
<dbReference type="Pfam" id="PF12832">
    <property type="entry name" value="MFS_1_like"/>
    <property type="match status" value="1"/>
</dbReference>
<feature type="transmembrane region" description="Helical" evidence="6">
    <location>
        <begin position="298"/>
        <end position="317"/>
    </location>
</feature>
<dbReference type="InterPro" id="IPR051717">
    <property type="entry name" value="MFS_MFSD6"/>
</dbReference>
<evidence type="ECO:0000256" key="4">
    <source>
        <dbReference type="ARBA" id="ARBA00022989"/>
    </source>
</evidence>
<evidence type="ECO:0000256" key="2">
    <source>
        <dbReference type="ARBA" id="ARBA00005241"/>
    </source>
</evidence>
<dbReference type="PANTHER" id="PTHR16172">
    <property type="entry name" value="MAJOR FACILITATOR SUPERFAMILY DOMAIN-CONTAINING PROTEIN 6-LIKE"/>
    <property type="match status" value="1"/>
</dbReference>
<evidence type="ECO:0000256" key="3">
    <source>
        <dbReference type="ARBA" id="ARBA00022692"/>
    </source>
</evidence>
<feature type="transmembrane region" description="Helical" evidence="6">
    <location>
        <begin position="21"/>
        <end position="41"/>
    </location>
</feature>
<dbReference type="SUPFAM" id="SSF103473">
    <property type="entry name" value="MFS general substrate transporter"/>
    <property type="match status" value="1"/>
</dbReference>
<reference evidence="10" key="1">
    <citation type="submission" date="2025-04" db="UniProtKB">
        <authorList>
            <consortium name="RefSeq"/>
        </authorList>
    </citation>
    <scope>IDENTIFICATION</scope>
    <source>
        <tissue evidence="10">Whole insect</tissue>
    </source>
</reference>
<proteinExistence type="inferred from homology"/>
<name>A0A6P7FUF1_DIAVI</name>
<dbReference type="AlphaFoldDB" id="A0A6P7FUF1"/>
<dbReference type="PANTHER" id="PTHR16172:SF30">
    <property type="entry name" value="SUGAR BABY, ISOFORM C"/>
    <property type="match status" value="1"/>
</dbReference>
<evidence type="ECO:0000259" key="7">
    <source>
        <dbReference type="Pfam" id="PF12832"/>
    </source>
</evidence>
<feature type="transmembrane region" description="Helical" evidence="6">
    <location>
        <begin position="448"/>
        <end position="468"/>
    </location>
</feature>
<protein>
    <submittedName>
        <fullName evidence="10">Major facilitator superfamily domain-containing protein 6-like isoform X1</fullName>
    </submittedName>
</protein>
<dbReference type="RefSeq" id="XP_028136370.1">
    <property type="nucleotide sequence ID" value="XM_028280569.1"/>
</dbReference>
<dbReference type="Proteomes" id="UP001652700">
    <property type="component" value="Unplaced"/>
</dbReference>
<feature type="transmembrane region" description="Helical" evidence="6">
    <location>
        <begin position="229"/>
        <end position="257"/>
    </location>
</feature>
<comment type="similarity">
    <text evidence="2">Belongs to the major facilitator superfamily. MFSD6 family.</text>
</comment>
<comment type="subcellular location">
    <subcellularLocation>
        <location evidence="1">Membrane</location>
        <topology evidence="1">Multi-pass membrane protein</topology>
    </subcellularLocation>
</comment>
<feature type="transmembrane region" description="Helical" evidence="6">
    <location>
        <begin position="389"/>
        <end position="407"/>
    </location>
</feature>
<dbReference type="GeneID" id="114331102"/>
<feature type="transmembrane region" description="Helical" evidence="6">
    <location>
        <begin position="269"/>
        <end position="286"/>
    </location>
</feature>
<evidence type="ECO:0000313" key="9">
    <source>
        <dbReference type="Proteomes" id="UP001652700"/>
    </source>
</evidence>
<gene>
    <name evidence="10" type="primary">LOC114331102</name>
</gene>
<feature type="transmembrane region" description="Helical" evidence="6">
    <location>
        <begin position="513"/>
        <end position="534"/>
    </location>
</feature>
<feature type="transmembrane region" description="Helical" evidence="6">
    <location>
        <begin position="47"/>
        <end position="69"/>
    </location>
</feature>
<evidence type="ECO:0000256" key="5">
    <source>
        <dbReference type="ARBA" id="ARBA00023136"/>
    </source>
</evidence>
<evidence type="ECO:0000313" key="8">
    <source>
        <dbReference type="EnsemblMetazoa" id="XP_028136370.1"/>
    </source>
</evidence>
<dbReference type="InterPro" id="IPR036259">
    <property type="entry name" value="MFS_trans_sf"/>
</dbReference>
<accession>A0A6P7FUF1</accession>
<keyword evidence="9" id="KW-1185">Reference proteome</keyword>
<keyword evidence="5 6" id="KW-0472">Membrane</keyword>
<evidence type="ECO:0000313" key="10">
    <source>
        <dbReference type="RefSeq" id="XP_028136370.1"/>
    </source>
</evidence>
<feature type="transmembrane region" description="Helical" evidence="6">
    <location>
        <begin position="337"/>
        <end position="364"/>
    </location>
</feature>
<organism evidence="10">
    <name type="scientific">Diabrotica virgifera virgifera</name>
    <name type="common">western corn rootworm</name>
    <dbReference type="NCBI Taxonomy" id="50390"/>
    <lineage>
        <taxon>Eukaryota</taxon>
        <taxon>Metazoa</taxon>
        <taxon>Ecdysozoa</taxon>
        <taxon>Arthropoda</taxon>
        <taxon>Hexapoda</taxon>
        <taxon>Insecta</taxon>
        <taxon>Pterygota</taxon>
        <taxon>Neoptera</taxon>
        <taxon>Endopterygota</taxon>
        <taxon>Coleoptera</taxon>
        <taxon>Polyphaga</taxon>
        <taxon>Cucujiformia</taxon>
        <taxon>Chrysomeloidea</taxon>
        <taxon>Chrysomelidae</taxon>
        <taxon>Galerucinae</taxon>
        <taxon>Diabroticina</taxon>
        <taxon>Diabroticites</taxon>
        <taxon>Diabrotica</taxon>
    </lineage>
</organism>
<dbReference type="InterPro" id="IPR024989">
    <property type="entry name" value="MFS_assoc_dom"/>
</dbReference>
<dbReference type="GO" id="GO:0016020">
    <property type="term" value="C:membrane"/>
    <property type="evidence" value="ECO:0007669"/>
    <property type="project" value="UniProtKB-SubCell"/>
</dbReference>
<sequence>MKVVKVPSRFAINWKLFPIKLHYFFYHAGLCAILPNLSAYIRELGFSSVVVGLLYTVMPIVSTIARPFLGMIADKFRCQKRIFFIAGMLIILSTLAILVIPKLDSRVVSSKVNILANGAAVLEIDAAGPIHQCSLGLYEDFQNTILCKENDTSSDFEADINILPTESIFYDGILTLPVKDILTNNKSIDLTTNQYSYFSCQLTKTENLNKIIPRPTIPDDQILDKYWTWLFFAAMLTFWISNSVVLTIADAICFTLLEDEHEKYGEQRMFGALGWGIFSAVSGYVTDVLTGGSLVKNYYFIFFLAISLFIVNLIVCYRIEYVQPLSSKQLLKDVAEVFLDIKVIVFFIWCICMGANSAVIWQFLYWLIEDLLLVNTKCDLKYYVKTLEGLVQTFETILGEIPFFFISGKIFASIGHNNAMSLIILGIAIRFTLYTVISNPWWFLPVELFNGIDVGLSFACMASYASFIAPPGTQATMQGLVGAVYDGIGLSMGSLVGGIFYKNYGGINTFKYFSYFALTVTVCHMFVQCFIVCFQKRK</sequence>
<dbReference type="OrthoDB" id="515887at2759"/>
<reference evidence="8" key="2">
    <citation type="submission" date="2025-05" db="UniProtKB">
        <authorList>
            <consortium name="EnsemblMetazoa"/>
        </authorList>
    </citation>
    <scope>IDENTIFICATION</scope>
</reference>
<dbReference type="EnsemblMetazoa" id="XM_028280569.2">
    <property type="protein sequence ID" value="XP_028136370.1"/>
    <property type="gene ID" value="LOC114331102"/>
</dbReference>
<dbReference type="Gene3D" id="1.20.1250.20">
    <property type="entry name" value="MFS general substrate transporter like domains"/>
    <property type="match status" value="3"/>
</dbReference>
<dbReference type="InParanoid" id="A0A6P7FUF1"/>
<keyword evidence="3 6" id="KW-0812">Transmembrane</keyword>
<feature type="transmembrane region" description="Helical" evidence="6">
    <location>
        <begin position="419"/>
        <end position="442"/>
    </location>
</feature>